<keyword evidence="2 7" id="KW-0963">Cytoplasm</keyword>
<accession>A0A450S2Q7</accession>
<dbReference type="InterPro" id="IPR029058">
    <property type="entry name" value="AB_hydrolase_fold"/>
</dbReference>
<dbReference type="GO" id="GO:0004414">
    <property type="term" value="F:homoserine O-acetyltransferase activity"/>
    <property type="evidence" value="ECO:0007669"/>
    <property type="project" value="UniProtKB-ARBA"/>
</dbReference>
<organism evidence="11">
    <name type="scientific">Candidatus Kentrum sp. DK</name>
    <dbReference type="NCBI Taxonomy" id="2126562"/>
    <lineage>
        <taxon>Bacteria</taxon>
        <taxon>Pseudomonadati</taxon>
        <taxon>Pseudomonadota</taxon>
        <taxon>Gammaproteobacteria</taxon>
        <taxon>Candidatus Kentrum</taxon>
    </lineage>
</organism>
<comment type="catalytic activity">
    <reaction evidence="7">
        <text>L-homoserine + succinyl-CoA = O-succinyl-L-homoserine + CoA</text>
        <dbReference type="Rhea" id="RHEA:22008"/>
        <dbReference type="ChEBI" id="CHEBI:57287"/>
        <dbReference type="ChEBI" id="CHEBI:57292"/>
        <dbReference type="ChEBI" id="CHEBI:57476"/>
        <dbReference type="ChEBI" id="CHEBI:57661"/>
        <dbReference type="EC" id="2.3.1.46"/>
    </reaction>
</comment>
<comment type="subcellular location">
    <subcellularLocation>
        <location evidence="7">Cytoplasm</location>
    </subcellularLocation>
</comment>
<feature type="active site" evidence="7 8">
    <location>
        <position position="353"/>
    </location>
</feature>
<keyword evidence="4 7" id="KW-0808">Transferase</keyword>
<protein>
    <recommendedName>
        <fullName evidence="7">Homoserine O-succinyltransferase</fullName>
        <shortName evidence="7">HST</shortName>
        <ecNumber evidence="7">2.3.1.46</ecNumber>
    </recommendedName>
    <alternativeName>
        <fullName evidence="7">Homoserine transsuccinylase</fullName>
        <shortName evidence="7">HTS</shortName>
    </alternativeName>
</protein>
<dbReference type="GO" id="GO:0008899">
    <property type="term" value="F:homoserine O-succinyltransferase activity"/>
    <property type="evidence" value="ECO:0007669"/>
    <property type="project" value="UniProtKB-UniRule"/>
</dbReference>
<evidence type="ECO:0000256" key="7">
    <source>
        <dbReference type="HAMAP-Rule" id="MF_00296"/>
    </source>
</evidence>
<sequence>MVGKDHNDFSTILLTNPRIQPSMIPTDSVGIVTPKTQYFDTPLQLDCGRTLDEYELVYETYGTLNPDHSNALLICHALTGDHHAAGYHHEKDHKPGWWDAFIGPGKPFDTDRFFVVCPNNLGGCKGSTGPNTLRPEKESTGPNAVDPKTGRRYGLDFPIITVRDWVRTQERLARALGIDRWAAIAGGSLGGMQAMQWAIDFPDRVGNAIIIAAAPRLSAQNIAFNEVARQAILSDPDFHDGRYYEHDAVPHRGLMVARMLGHITYLCEDAMREKFGRELHEPRFTFGFDTEFQVEGYLRHQGKSFVDRFDANTYLLMTKALDYFDPAADYSGDFVAAVSRIRARCLVLSFSSDWRFSSARSKEIVSALIKARVDVSYAEVQDRHGHDAFLMPIPYYRDVVGAFTESIAL</sequence>
<keyword evidence="3 7" id="KW-0028">Amino-acid biosynthesis</keyword>
<dbReference type="HAMAP" id="MF_00296">
    <property type="entry name" value="MetX_acyltransf"/>
    <property type="match status" value="1"/>
</dbReference>
<dbReference type="GO" id="GO:0009086">
    <property type="term" value="P:methionine biosynthetic process"/>
    <property type="evidence" value="ECO:0007669"/>
    <property type="project" value="UniProtKB-UniRule"/>
</dbReference>
<dbReference type="UniPathway" id="UPA00051">
    <property type="reaction ID" value="UER00075"/>
</dbReference>
<feature type="site" description="Important for acyl-CoA specificity" evidence="7">
    <location>
        <position position="355"/>
    </location>
</feature>
<reference evidence="11" key="1">
    <citation type="submission" date="2019-02" db="EMBL/GenBank/DDBJ databases">
        <authorList>
            <person name="Gruber-Vodicka R. H."/>
            <person name="Seah K. B. B."/>
        </authorList>
    </citation>
    <scope>NUCLEOTIDE SEQUENCE</scope>
    <source>
        <strain evidence="11">BECK_DK161</strain>
    </source>
</reference>
<evidence type="ECO:0000256" key="9">
    <source>
        <dbReference type="SAM" id="MobiDB-lite"/>
    </source>
</evidence>
<evidence type="ECO:0000259" key="10">
    <source>
        <dbReference type="Pfam" id="PF00561"/>
    </source>
</evidence>
<gene>
    <name evidence="7" type="primary">metXS</name>
    <name evidence="11" type="ORF">BECKDK2373C_GA0170839_101330</name>
</gene>
<feature type="binding site" evidence="7">
    <location>
        <position position="258"/>
    </location>
    <ligand>
        <name>substrate</name>
    </ligand>
</feature>
<proteinExistence type="inferred from homology"/>
<dbReference type="Gene3D" id="1.10.1740.110">
    <property type="match status" value="1"/>
</dbReference>
<dbReference type="SUPFAM" id="SSF53474">
    <property type="entry name" value="alpha/beta-Hydrolases"/>
    <property type="match status" value="1"/>
</dbReference>
<dbReference type="Pfam" id="PF00561">
    <property type="entry name" value="Abhydrolase_1"/>
    <property type="match status" value="1"/>
</dbReference>
<name>A0A450S2Q7_9GAMM</name>
<dbReference type="GO" id="GO:0005737">
    <property type="term" value="C:cytoplasm"/>
    <property type="evidence" value="ECO:0007669"/>
    <property type="project" value="UniProtKB-SubCell"/>
</dbReference>
<dbReference type="Gene3D" id="3.40.50.1820">
    <property type="entry name" value="alpha/beta hydrolase"/>
    <property type="match status" value="1"/>
</dbReference>
<dbReference type="NCBIfam" id="NF001209">
    <property type="entry name" value="PRK00175.1"/>
    <property type="match status" value="1"/>
</dbReference>
<comment type="function">
    <text evidence="7">Transfers a succinyl group from succinyl-CoA to L-homoserine, forming succinyl-L-homoserine.</text>
</comment>
<dbReference type="InterPro" id="IPR008220">
    <property type="entry name" value="HAT_MetX-like"/>
</dbReference>
<dbReference type="EC" id="2.3.1.46" evidence="7"/>
<dbReference type="AlphaFoldDB" id="A0A450S2Q7"/>
<evidence type="ECO:0000256" key="5">
    <source>
        <dbReference type="ARBA" id="ARBA00023167"/>
    </source>
</evidence>
<feature type="domain" description="AB hydrolase-1" evidence="10">
    <location>
        <begin position="70"/>
        <end position="271"/>
    </location>
</feature>
<dbReference type="PANTHER" id="PTHR32268">
    <property type="entry name" value="HOMOSERINE O-ACETYLTRANSFERASE"/>
    <property type="match status" value="1"/>
</dbReference>
<feature type="active site" description="Nucleophile" evidence="7 8">
    <location>
        <position position="188"/>
    </location>
</feature>
<evidence type="ECO:0000256" key="3">
    <source>
        <dbReference type="ARBA" id="ARBA00022605"/>
    </source>
</evidence>
<dbReference type="GO" id="GO:0009092">
    <property type="term" value="P:homoserine metabolic process"/>
    <property type="evidence" value="ECO:0007669"/>
    <property type="project" value="TreeGrafter"/>
</dbReference>
<dbReference type="FunFam" id="1.10.1740.110:FF:000001">
    <property type="entry name" value="Homoserine O-acetyltransferase"/>
    <property type="match status" value="1"/>
</dbReference>
<comment type="caution">
    <text evidence="7">Lacks conserved residue(s) required for the propagation of feature annotation.</text>
</comment>
<dbReference type="EMBL" id="CAADEY010000013">
    <property type="protein sequence ID" value="VFJ45939.1"/>
    <property type="molecule type" value="Genomic_DNA"/>
</dbReference>
<evidence type="ECO:0000313" key="11">
    <source>
        <dbReference type="EMBL" id="VFJ45939.1"/>
    </source>
</evidence>
<comment type="subunit">
    <text evidence="1 7">Homodimer.</text>
</comment>
<dbReference type="PIRSF" id="PIRSF000443">
    <property type="entry name" value="Homoser_Ac_trans"/>
    <property type="match status" value="1"/>
</dbReference>
<keyword evidence="5 7" id="KW-0486">Methionine biosynthesis</keyword>
<feature type="region of interest" description="Disordered" evidence="9">
    <location>
        <begin position="127"/>
        <end position="147"/>
    </location>
</feature>
<evidence type="ECO:0000256" key="8">
    <source>
        <dbReference type="PIRSR" id="PIRSR000443-1"/>
    </source>
</evidence>
<dbReference type="PANTHER" id="PTHR32268:SF11">
    <property type="entry name" value="HOMOSERINE O-ACETYLTRANSFERASE"/>
    <property type="match status" value="1"/>
</dbReference>
<dbReference type="InterPro" id="IPR000073">
    <property type="entry name" value="AB_hydrolase_1"/>
</dbReference>
<comment type="pathway">
    <text evidence="7">Amino-acid biosynthesis; L-methionine biosynthesis via de novo pathway; O-succinyl-L-homoserine from L-homoserine: step 1/1.</text>
</comment>
<evidence type="ECO:0000256" key="2">
    <source>
        <dbReference type="ARBA" id="ARBA00022490"/>
    </source>
</evidence>
<dbReference type="NCBIfam" id="TIGR01392">
    <property type="entry name" value="homoserO_Ac_trn"/>
    <property type="match status" value="1"/>
</dbReference>
<feature type="active site" evidence="7 8">
    <location>
        <position position="386"/>
    </location>
</feature>
<feature type="binding site" evidence="7">
    <location>
        <position position="387"/>
    </location>
    <ligand>
        <name>substrate</name>
    </ligand>
</feature>
<evidence type="ECO:0000256" key="4">
    <source>
        <dbReference type="ARBA" id="ARBA00022679"/>
    </source>
</evidence>
<keyword evidence="6 7" id="KW-0012">Acyltransferase</keyword>
<comment type="similarity">
    <text evidence="7">Belongs to the AB hydrolase superfamily. MetX family.</text>
</comment>
<evidence type="ECO:0000256" key="6">
    <source>
        <dbReference type="ARBA" id="ARBA00023315"/>
    </source>
</evidence>
<evidence type="ECO:0000256" key="1">
    <source>
        <dbReference type="ARBA" id="ARBA00011738"/>
    </source>
</evidence>